<dbReference type="EMBL" id="MEWG01000046">
    <property type="protein sequence ID" value="OGC76295.1"/>
    <property type="molecule type" value="Genomic_DNA"/>
</dbReference>
<proteinExistence type="predicted"/>
<dbReference type="AlphaFoldDB" id="A0A1F4X3R4"/>
<dbReference type="InterPro" id="IPR018755">
    <property type="entry name" value="Phage_Mu_Gp48"/>
</dbReference>
<dbReference type="Proteomes" id="UP000176815">
    <property type="component" value="Unassembled WGS sequence"/>
</dbReference>
<sequence length="255" mass="28641">MAYSVSEYLKMFLSLFPRGRAWSRDVNSVLYKLSNAHAEELTRIDIRSGDLLIERDTRKTYDLLTDHERDLGLPDECSSVSSTITERRSTAFAKFVSEGGLNKQAYIDLAEDLGFTITITEFKPFWCGLGVSGEGCGNQSNIFYWQVNTYINPDDWIYFTSGSSQCGDMLSVVAGTVEQQCVLNKHKPAHTIIIFEYFGPEYSAAFSGAFNSLPSSDQAWLQGAFDRSFDNSFTAYYGGGEFDKPAFDEAFYKPL</sequence>
<name>A0A1F4X3R4_UNCKA</name>
<evidence type="ECO:0000313" key="2">
    <source>
        <dbReference type="Proteomes" id="UP000176815"/>
    </source>
</evidence>
<dbReference type="Pfam" id="PF10076">
    <property type="entry name" value="Phage_Mu_Gp48"/>
    <property type="match status" value="1"/>
</dbReference>
<accession>A0A1F4X3R4</accession>
<organism evidence="1 2">
    <name type="scientific">candidate division WWE3 bacterium RIFOXYD1_FULL_39_9</name>
    <dbReference type="NCBI Taxonomy" id="1802649"/>
    <lineage>
        <taxon>Bacteria</taxon>
        <taxon>Katanobacteria</taxon>
    </lineage>
</organism>
<protein>
    <submittedName>
        <fullName evidence="1">Uncharacterized protein</fullName>
    </submittedName>
</protein>
<reference evidence="1 2" key="1">
    <citation type="journal article" date="2016" name="Nat. Commun.">
        <title>Thousands of microbial genomes shed light on interconnected biogeochemical processes in an aquifer system.</title>
        <authorList>
            <person name="Anantharaman K."/>
            <person name="Brown C.T."/>
            <person name="Hug L.A."/>
            <person name="Sharon I."/>
            <person name="Castelle C.J."/>
            <person name="Probst A.J."/>
            <person name="Thomas B.C."/>
            <person name="Singh A."/>
            <person name="Wilkins M.J."/>
            <person name="Karaoz U."/>
            <person name="Brodie E.L."/>
            <person name="Williams K.H."/>
            <person name="Hubbard S.S."/>
            <person name="Banfield J.F."/>
        </authorList>
    </citation>
    <scope>NUCLEOTIDE SEQUENCE [LARGE SCALE GENOMIC DNA]</scope>
</reference>
<gene>
    <name evidence="1" type="ORF">A2619_05770</name>
</gene>
<evidence type="ECO:0000313" key="1">
    <source>
        <dbReference type="EMBL" id="OGC76295.1"/>
    </source>
</evidence>
<comment type="caution">
    <text evidence="1">The sequence shown here is derived from an EMBL/GenBank/DDBJ whole genome shotgun (WGS) entry which is preliminary data.</text>
</comment>